<evidence type="ECO:0000313" key="3">
    <source>
        <dbReference type="EMBL" id="TJX04467.1"/>
    </source>
</evidence>
<gene>
    <name evidence="3" type="ORF">E8M63_10870</name>
    <name evidence="2" type="ORF">WHOF_00546</name>
    <name evidence="1" type="ORF">WHOF_01748</name>
</gene>
<name>A0A1D3FFS5_NEIGO</name>
<dbReference type="EMBL" id="SUQX01000028">
    <property type="protein sequence ID" value="TJX04467.1"/>
    <property type="molecule type" value="Genomic_DNA"/>
</dbReference>
<evidence type="ECO:0000313" key="4">
    <source>
        <dbReference type="Proteomes" id="UP000307092"/>
    </source>
</evidence>
<protein>
    <submittedName>
        <fullName evidence="1">Phage associated protein</fullName>
    </submittedName>
</protein>
<reference evidence="2" key="1">
    <citation type="submission" date="2016-06" db="EMBL/GenBank/DDBJ databases">
        <authorList>
            <consortium name="Pathogen Informatics"/>
        </authorList>
    </citation>
    <scope>NUCLEOTIDE SEQUENCE</scope>
    <source>
        <strain evidence="1">WHO F</strain>
    </source>
</reference>
<dbReference type="AlphaFoldDB" id="A0A1D3FFS5"/>
<dbReference type="RefSeq" id="WP_003691408.1">
    <property type="nucleotide sequence ID" value="NZ_AP018377.1"/>
</dbReference>
<proteinExistence type="predicted"/>
<dbReference type="Proteomes" id="UP000307092">
    <property type="component" value="Unassembled WGS sequence"/>
</dbReference>
<dbReference type="GeneID" id="66752855"/>
<dbReference type="OMA" id="MEFLQFG"/>
<evidence type="ECO:0000313" key="1">
    <source>
        <dbReference type="EMBL" id="SBN19982.1"/>
    </source>
</evidence>
<dbReference type="EMBL" id="FLKW01000029">
    <property type="protein sequence ID" value="SBN19982.1"/>
    <property type="molecule type" value="Genomic_DNA"/>
</dbReference>
<dbReference type="EMBL" id="LT591897">
    <property type="protein sequence ID" value="SBQ19246.1"/>
    <property type="molecule type" value="Genomic_DNA"/>
</dbReference>
<sequence>MGFLQFGLLFAAAGGVLGAVWASLQERGRPVQAVLEAFISAIAAAAAAERFVPLDQAWTCAAAGVFAGMMTGHALDTVRALAPKVLRGYLGGLAEKLTGVKDGGSSDGKD</sequence>
<dbReference type="Proteomes" id="UP000239837">
    <property type="component" value="Chromosome"/>
</dbReference>
<reference evidence="3 4" key="2">
    <citation type="submission" date="2019-04" db="EMBL/GenBank/DDBJ databases">
        <title>The CDC panel for molecular diagnostics of ciprofloxacin resistance and its use for research and clinical development.</title>
        <authorList>
            <person name="Liu H."/>
            <person name="Tang K."/>
            <person name="Pham C."/>
            <person name="Schmerer M."/>
        </authorList>
    </citation>
    <scope>NUCLEOTIDE SEQUENCE [LARGE SCALE GENOMIC DNA]</scope>
    <source>
        <strain evidence="3 4">LRRBGS_0742</strain>
    </source>
</reference>
<evidence type="ECO:0000313" key="2">
    <source>
        <dbReference type="EMBL" id="SBQ19246.1"/>
    </source>
</evidence>
<accession>A0A1D3FFS5</accession>
<organism evidence="3 4">
    <name type="scientific">Neisseria gonorrhoeae</name>
    <dbReference type="NCBI Taxonomy" id="485"/>
    <lineage>
        <taxon>Bacteria</taxon>
        <taxon>Pseudomonadati</taxon>
        <taxon>Pseudomonadota</taxon>
        <taxon>Betaproteobacteria</taxon>
        <taxon>Neisseriales</taxon>
        <taxon>Neisseriaceae</taxon>
        <taxon>Neisseria</taxon>
    </lineage>
</organism>